<name>A0A410JPY8_ORNRH</name>
<dbReference type="EMBL" id="CP035107">
    <property type="protein sequence ID" value="QAR30205.1"/>
    <property type="molecule type" value="Genomic_DNA"/>
</dbReference>
<comment type="similarity">
    <text evidence="4 6">Belongs to the GART family.</text>
</comment>
<protein>
    <recommendedName>
        <fullName evidence="6">Phosphoribosylglycinamide formyltransferase</fullName>
        <ecNumber evidence="6">2.1.2.2</ecNumber>
    </recommendedName>
    <alternativeName>
        <fullName evidence="6">5'-phosphoribosylglycinamide transformylase</fullName>
    </alternativeName>
    <alternativeName>
        <fullName evidence="6">GAR transformylase</fullName>
        <shortName evidence="6">GART</shortName>
    </alternativeName>
</protein>
<dbReference type="InterPro" id="IPR002376">
    <property type="entry name" value="Formyl_transf_N"/>
</dbReference>
<comment type="caution">
    <text evidence="6">Lacks conserved residue(s) required for the propagation of feature annotation.</text>
</comment>
<dbReference type="Pfam" id="PF00551">
    <property type="entry name" value="Formyl_trans_N"/>
    <property type="match status" value="1"/>
</dbReference>
<sequence length="189" mass="20713">MKIAVLVSGSGSNLQAIIDAVQQKRLTEVEIACVIADRNCYAMERALDAELPTWFVDKKEEDINTAIDEICEENKVDLIVLAGFLSILNADFCQKWDKKIINLHPSLLPKFGGKGMHGMRVHQAVIAAGEQESGASVHYVTAGIDEGEVIAQMRFDIPQGSDVAFVAGKISEIEKPLLISVIDKLSKKY</sequence>
<dbReference type="OrthoDB" id="9806170at2"/>
<feature type="active site" description="Proton donor" evidence="6">
    <location>
        <position position="104"/>
    </location>
</feature>
<dbReference type="PROSITE" id="PS00373">
    <property type="entry name" value="GART"/>
    <property type="match status" value="1"/>
</dbReference>
<feature type="binding site" evidence="6">
    <location>
        <position position="59"/>
    </location>
    <ligand>
        <name>(6R)-10-formyltetrahydrofolate</name>
        <dbReference type="ChEBI" id="CHEBI:195366"/>
    </ligand>
</feature>
<feature type="site" description="Raises pKa of active site His" evidence="6">
    <location>
        <position position="145"/>
    </location>
</feature>
<feature type="binding site" evidence="6">
    <location>
        <begin position="11"/>
        <end position="13"/>
    </location>
    <ligand>
        <name>N(1)-(5-phospho-beta-D-ribosyl)glycinamide</name>
        <dbReference type="ChEBI" id="CHEBI:143788"/>
    </ligand>
</feature>
<dbReference type="InterPro" id="IPR036477">
    <property type="entry name" value="Formyl_transf_N_sf"/>
</dbReference>
<evidence type="ECO:0000259" key="7">
    <source>
        <dbReference type="Pfam" id="PF00551"/>
    </source>
</evidence>
<dbReference type="GO" id="GO:0004644">
    <property type="term" value="F:phosphoribosylglycinamide formyltransferase activity"/>
    <property type="evidence" value="ECO:0007669"/>
    <property type="project" value="UniProtKB-UniRule"/>
</dbReference>
<proteinExistence type="inferred from homology"/>
<evidence type="ECO:0000256" key="4">
    <source>
        <dbReference type="ARBA" id="ARBA00038440"/>
    </source>
</evidence>
<accession>A0A410JPY8</accession>
<dbReference type="PANTHER" id="PTHR43369:SF2">
    <property type="entry name" value="PHOSPHORIBOSYLGLYCINAMIDE FORMYLTRANSFERASE"/>
    <property type="match status" value="1"/>
</dbReference>
<evidence type="ECO:0000256" key="5">
    <source>
        <dbReference type="ARBA" id="ARBA00047664"/>
    </source>
</evidence>
<dbReference type="InterPro" id="IPR004607">
    <property type="entry name" value="GART"/>
</dbReference>
<dbReference type="GO" id="GO:0006189">
    <property type="term" value="P:'de novo' IMP biosynthetic process"/>
    <property type="evidence" value="ECO:0007669"/>
    <property type="project" value="UniProtKB-UniRule"/>
</dbReference>
<dbReference type="EC" id="2.1.2.2" evidence="6"/>
<comment type="pathway">
    <text evidence="1 6">Purine metabolism; IMP biosynthesis via de novo pathway; N(2)-formyl-N(1)-(5-phospho-D-ribosyl)glycinamide from N(1)-(5-phospho-D-ribosyl)glycinamide (10-formyl THF route): step 1/1.</text>
</comment>
<dbReference type="NCBIfam" id="TIGR00639">
    <property type="entry name" value="PurN"/>
    <property type="match status" value="1"/>
</dbReference>
<dbReference type="InterPro" id="IPR001555">
    <property type="entry name" value="GART_AS"/>
</dbReference>
<comment type="catalytic activity">
    <reaction evidence="5 6">
        <text>N(1)-(5-phospho-beta-D-ribosyl)glycinamide + (6R)-10-formyltetrahydrofolate = N(2)-formyl-N(1)-(5-phospho-beta-D-ribosyl)glycinamide + (6S)-5,6,7,8-tetrahydrofolate + H(+)</text>
        <dbReference type="Rhea" id="RHEA:15053"/>
        <dbReference type="ChEBI" id="CHEBI:15378"/>
        <dbReference type="ChEBI" id="CHEBI:57453"/>
        <dbReference type="ChEBI" id="CHEBI:143788"/>
        <dbReference type="ChEBI" id="CHEBI:147286"/>
        <dbReference type="ChEBI" id="CHEBI:195366"/>
        <dbReference type="EC" id="2.1.2.2"/>
    </reaction>
</comment>
<reference evidence="8 9" key="1">
    <citation type="submission" date="2019-01" db="EMBL/GenBank/DDBJ databases">
        <title>Whole Genome of Ornithobacterium rhinotracheale FARPER-174b.</title>
        <authorList>
            <person name="Tataje-Lavanda L.A."/>
            <person name="Montalvan A."/>
            <person name="Montesinos R."/>
            <person name="Zimic M."/>
            <person name="Fernandez-Sanchez M."/>
            <person name="Fernandez-Diaz M."/>
        </authorList>
    </citation>
    <scope>NUCLEOTIDE SEQUENCE [LARGE SCALE GENOMIC DNA]</scope>
    <source>
        <strain evidence="8 9">FARPER-174b</strain>
    </source>
</reference>
<dbReference type="GO" id="GO:0005829">
    <property type="term" value="C:cytosol"/>
    <property type="evidence" value="ECO:0007669"/>
    <property type="project" value="TreeGrafter"/>
</dbReference>
<evidence type="ECO:0000256" key="6">
    <source>
        <dbReference type="HAMAP-Rule" id="MF_01930"/>
    </source>
</evidence>
<dbReference type="AlphaFoldDB" id="A0A410JPY8"/>
<evidence type="ECO:0000313" key="8">
    <source>
        <dbReference type="EMBL" id="QAR30205.1"/>
    </source>
</evidence>
<feature type="binding site" evidence="6">
    <location>
        <position position="102"/>
    </location>
    <ligand>
        <name>(6R)-10-formyltetrahydrofolate</name>
        <dbReference type="ChEBI" id="CHEBI:195366"/>
    </ligand>
</feature>
<dbReference type="RefSeq" id="WP_128500708.1">
    <property type="nucleotide sequence ID" value="NZ_CP035107.1"/>
</dbReference>
<dbReference type="Proteomes" id="UP000287701">
    <property type="component" value="Chromosome"/>
</dbReference>
<dbReference type="UniPathway" id="UPA00074">
    <property type="reaction ID" value="UER00126"/>
</dbReference>
<keyword evidence="2 6" id="KW-0808">Transferase</keyword>
<dbReference type="PANTHER" id="PTHR43369">
    <property type="entry name" value="PHOSPHORIBOSYLGLYCINAMIDE FORMYLTRANSFERASE"/>
    <property type="match status" value="1"/>
</dbReference>
<dbReference type="CDD" id="cd08645">
    <property type="entry name" value="FMT_core_GART"/>
    <property type="match status" value="1"/>
</dbReference>
<dbReference type="SUPFAM" id="SSF53328">
    <property type="entry name" value="Formyltransferase"/>
    <property type="match status" value="1"/>
</dbReference>
<evidence type="ECO:0000256" key="2">
    <source>
        <dbReference type="ARBA" id="ARBA00022679"/>
    </source>
</evidence>
<evidence type="ECO:0000256" key="3">
    <source>
        <dbReference type="ARBA" id="ARBA00022755"/>
    </source>
</evidence>
<comment type="function">
    <text evidence="6">Catalyzes the transfer of a formyl group from 10-formyltetrahydrofolate to 5-phospho-ribosyl-glycinamide (GAR), producing 5-phospho-ribosyl-N-formylglycinamide (FGAR) and tetrahydrofolate.</text>
</comment>
<gene>
    <name evidence="6 8" type="primary">purN</name>
    <name evidence="8" type="ORF">EQP59_01945</name>
</gene>
<dbReference type="HAMAP" id="MF_01930">
    <property type="entry name" value="PurN"/>
    <property type="match status" value="1"/>
</dbReference>
<organism evidence="8 9">
    <name type="scientific">Ornithobacterium rhinotracheale</name>
    <dbReference type="NCBI Taxonomy" id="28251"/>
    <lineage>
        <taxon>Bacteria</taxon>
        <taxon>Pseudomonadati</taxon>
        <taxon>Bacteroidota</taxon>
        <taxon>Flavobacteriia</taxon>
        <taxon>Flavobacteriales</taxon>
        <taxon>Weeksellaceae</taxon>
        <taxon>Ornithobacterium</taxon>
    </lineage>
</organism>
<dbReference type="Gene3D" id="3.40.50.170">
    <property type="entry name" value="Formyl transferase, N-terminal domain"/>
    <property type="match status" value="1"/>
</dbReference>
<evidence type="ECO:0000256" key="1">
    <source>
        <dbReference type="ARBA" id="ARBA00005054"/>
    </source>
</evidence>
<keyword evidence="3 6" id="KW-0658">Purine biosynthesis</keyword>
<feature type="domain" description="Formyl transferase N-terminal" evidence="7">
    <location>
        <begin position="1"/>
        <end position="182"/>
    </location>
</feature>
<evidence type="ECO:0000313" key="9">
    <source>
        <dbReference type="Proteomes" id="UP000287701"/>
    </source>
</evidence>